<dbReference type="SUPFAM" id="SSF54001">
    <property type="entry name" value="Cysteine proteinases"/>
    <property type="match status" value="1"/>
</dbReference>
<dbReference type="KEGG" id="smag:AN936_22160"/>
<evidence type="ECO:0000313" key="3">
    <source>
        <dbReference type="Proteomes" id="UP000058074"/>
    </source>
</evidence>
<dbReference type="PANTHER" id="PTHR33490">
    <property type="entry name" value="BLR5614 PROTEIN-RELATED"/>
    <property type="match status" value="1"/>
</dbReference>
<name>A0A0N9V3S4_SPHMC</name>
<dbReference type="InterPro" id="IPR038765">
    <property type="entry name" value="Papain-like_cys_pep_sf"/>
</dbReference>
<dbReference type="Gene3D" id="3.10.620.30">
    <property type="match status" value="1"/>
</dbReference>
<dbReference type="PANTHER" id="PTHR33490:SF12">
    <property type="entry name" value="BLL5557 PROTEIN"/>
    <property type="match status" value="1"/>
</dbReference>
<sequence length="258" mass="27828">MKLEISASLAYRLRDPVDLMLQIEAAALPDQRIGGATLDVGTCTNFARIAAQDGIGERIWLSCADRLDARYSATVEIVRAANDWRGLPQVPMHRLPAETVQYLNESRYCPSNKFLSFVTDEFGGVEGGAKIGAMRDWIETHFTYAAGSSDADTGALDSFVERRGVCRDYAHVMVTLARAAAIPARVASGYAPDVAPQDFHAVVEVYLGGSWHLVDATGMADAGDIAVIGVGRDAADISFLTAYGEIELIEQQVTVEVV</sequence>
<dbReference type="Proteomes" id="UP000058074">
    <property type="component" value="Chromosome"/>
</dbReference>
<dbReference type="AlphaFoldDB" id="A0A0N9V3S4"/>
<proteinExistence type="predicted"/>
<dbReference type="EMBL" id="CP012700">
    <property type="protein sequence ID" value="ALH82959.1"/>
    <property type="molecule type" value="Genomic_DNA"/>
</dbReference>
<evidence type="ECO:0000259" key="1">
    <source>
        <dbReference type="SMART" id="SM00460"/>
    </source>
</evidence>
<protein>
    <submittedName>
        <fullName evidence="2">Transglutaminase</fullName>
    </submittedName>
</protein>
<accession>A0A0N9V3S4</accession>
<reference evidence="2 3" key="1">
    <citation type="journal article" date="2015" name="Genome Announc.">
        <title>Complete Genome Sequence of Polypropylene Glycol- and Polyethylene Glycol-Degrading Sphingopyxis macrogoltabida Strain EY-1.</title>
        <authorList>
            <person name="Ohtsubo Y."/>
            <person name="Nagata Y."/>
            <person name="Numata M."/>
            <person name="Tsuchikane K."/>
            <person name="Hosoyama A."/>
            <person name="Yamazoe A."/>
            <person name="Tsuda M."/>
            <person name="Fujita N."/>
            <person name="Kawai F."/>
        </authorList>
    </citation>
    <scope>NUCLEOTIDE SEQUENCE [LARGE SCALE GENOMIC DNA]</scope>
    <source>
        <strain evidence="2 3">EY-1</strain>
    </source>
</reference>
<dbReference type="InterPro" id="IPR002931">
    <property type="entry name" value="Transglutaminase-like"/>
</dbReference>
<evidence type="ECO:0000313" key="2">
    <source>
        <dbReference type="EMBL" id="ALH82959.1"/>
    </source>
</evidence>
<dbReference type="SMART" id="SM00460">
    <property type="entry name" value="TGc"/>
    <property type="match status" value="1"/>
</dbReference>
<dbReference type="PATRIC" id="fig|33050.5.peg.4586"/>
<dbReference type="Gene3D" id="2.60.40.2250">
    <property type="match status" value="1"/>
</dbReference>
<dbReference type="RefSeq" id="WP_054589934.1">
    <property type="nucleotide sequence ID" value="NZ_CP012700.1"/>
</dbReference>
<organism evidence="2 3">
    <name type="scientific">Sphingopyxis macrogoltabida</name>
    <name type="common">Sphingomonas macrogoltabidus</name>
    <dbReference type="NCBI Taxonomy" id="33050"/>
    <lineage>
        <taxon>Bacteria</taxon>
        <taxon>Pseudomonadati</taxon>
        <taxon>Pseudomonadota</taxon>
        <taxon>Alphaproteobacteria</taxon>
        <taxon>Sphingomonadales</taxon>
        <taxon>Sphingomonadaceae</taxon>
        <taxon>Sphingopyxis</taxon>
    </lineage>
</organism>
<feature type="domain" description="Transglutaminase-like" evidence="1">
    <location>
        <begin position="158"/>
        <end position="218"/>
    </location>
</feature>
<dbReference type="OrthoDB" id="5438043at2"/>
<dbReference type="Pfam" id="PF01841">
    <property type="entry name" value="Transglut_core"/>
    <property type="match status" value="1"/>
</dbReference>
<gene>
    <name evidence="2" type="ORF">AN936_22160</name>
</gene>